<comment type="caution">
    <text evidence="2">The sequence shown here is derived from an EMBL/GenBank/DDBJ whole genome shotgun (WGS) entry which is preliminary data.</text>
</comment>
<keyword evidence="3" id="KW-1185">Reference proteome</keyword>
<dbReference type="EMBL" id="WIXE01018142">
    <property type="protein sequence ID" value="KAK5971181.1"/>
    <property type="molecule type" value="Genomic_DNA"/>
</dbReference>
<organism evidence="2 3">
    <name type="scientific">Trichostrongylus colubriformis</name>
    <name type="common">Black scour worm</name>
    <dbReference type="NCBI Taxonomy" id="6319"/>
    <lineage>
        <taxon>Eukaryota</taxon>
        <taxon>Metazoa</taxon>
        <taxon>Ecdysozoa</taxon>
        <taxon>Nematoda</taxon>
        <taxon>Chromadorea</taxon>
        <taxon>Rhabditida</taxon>
        <taxon>Rhabditina</taxon>
        <taxon>Rhabditomorpha</taxon>
        <taxon>Strongyloidea</taxon>
        <taxon>Trichostrongylidae</taxon>
        <taxon>Trichostrongylus</taxon>
    </lineage>
</organism>
<dbReference type="Proteomes" id="UP001331761">
    <property type="component" value="Unassembled WGS sequence"/>
</dbReference>
<name>A0AAN8F089_TRICO</name>
<dbReference type="Gene3D" id="3.40.50.1820">
    <property type="entry name" value="alpha/beta hydrolase"/>
    <property type="match status" value="1"/>
</dbReference>
<gene>
    <name evidence="2" type="ORF">GCK32_015541</name>
</gene>
<feature type="non-terminal residue" evidence="2">
    <location>
        <position position="1"/>
    </location>
</feature>
<dbReference type="AlphaFoldDB" id="A0AAN8F089"/>
<proteinExistence type="predicted"/>
<evidence type="ECO:0000313" key="3">
    <source>
        <dbReference type="Proteomes" id="UP001331761"/>
    </source>
</evidence>
<sequence length="37" mass="4314">QSFEGEKVSAFLGVRYGRQPLDSLRFAKPKMVRSWIE</sequence>
<reference evidence="2 3" key="1">
    <citation type="submission" date="2019-10" db="EMBL/GenBank/DDBJ databases">
        <title>Assembly and Annotation for the nematode Trichostrongylus colubriformis.</title>
        <authorList>
            <person name="Martin J."/>
        </authorList>
    </citation>
    <scope>NUCLEOTIDE SEQUENCE [LARGE SCALE GENOMIC DNA]</scope>
    <source>
        <strain evidence="2">G859</strain>
        <tissue evidence="2">Whole worm</tissue>
    </source>
</reference>
<feature type="domain" description="Carboxylesterase type B" evidence="1">
    <location>
        <begin position="4"/>
        <end position="35"/>
    </location>
</feature>
<evidence type="ECO:0000313" key="2">
    <source>
        <dbReference type="EMBL" id="KAK5971181.1"/>
    </source>
</evidence>
<evidence type="ECO:0000259" key="1">
    <source>
        <dbReference type="Pfam" id="PF00135"/>
    </source>
</evidence>
<dbReference type="Pfam" id="PF00135">
    <property type="entry name" value="COesterase"/>
    <property type="match status" value="1"/>
</dbReference>
<dbReference type="SUPFAM" id="SSF53474">
    <property type="entry name" value="alpha/beta-Hydrolases"/>
    <property type="match status" value="1"/>
</dbReference>
<dbReference type="InterPro" id="IPR002018">
    <property type="entry name" value="CarbesteraseB"/>
</dbReference>
<protein>
    <recommendedName>
        <fullName evidence="1">Carboxylesterase type B domain-containing protein</fullName>
    </recommendedName>
</protein>
<dbReference type="InterPro" id="IPR029058">
    <property type="entry name" value="AB_hydrolase_fold"/>
</dbReference>
<accession>A0AAN8F089</accession>